<keyword evidence="4" id="KW-0547">Nucleotide-binding</keyword>
<feature type="transmembrane region" description="Helical" evidence="8">
    <location>
        <begin position="139"/>
        <end position="160"/>
    </location>
</feature>
<evidence type="ECO:0000259" key="9">
    <source>
        <dbReference type="PROSITE" id="PS50893"/>
    </source>
</evidence>
<evidence type="ECO:0000256" key="7">
    <source>
        <dbReference type="ARBA" id="ARBA00023136"/>
    </source>
</evidence>
<evidence type="ECO:0000256" key="1">
    <source>
        <dbReference type="ARBA" id="ARBA00004651"/>
    </source>
</evidence>
<dbReference type="InterPro" id="IPR003593">
    <property type="entry name" value="AAA+_ATPase"/>
</dbReference>
<keyword evidence="7 8" id="KW-0472">Membrane</keyword>
<feature type="domain" description="ABC transporter" evidence="9">
    <location>
        <begin position="327"/>
        <end position="561"/>
    </location>
</feature>
<dbReference type="SUPFAM" id="SSF90123">
    <property type="entry name" value="ABC transporter transmembrane region"/>
    <property type="match status" value="1"/>
</dbReference>
<comment type="subcellular location">
    <subcellularLocation>
        <location evidence="1">Cell membrane</location>
        <topology evidence="1">Multi-pass membrane protein</topology>
    </subcellularLocation>
</comment>
<keyword evidence="2" id="KW-0813">Transport</keyword>
<feature type="domain" description="ABC transmembrane type-1" evidence="10">
    <location>
        <begin position="1"/>
        <end position="280"/>
    </location>
</feature>
<dbReference type="HOGENOM" id="CLU_000604_84_3_6"/>
<evidence type="ECO:0000256" key="4">
    <source>
        <dbReference type="ARBA" id="ARBA00022741"/>
    </source>
</evidence>
<dbReference type="GO" id="GO:0005524">
    <property type="term" value="F:ATP binding"/>
    <property type="evidence" value="ECO:0007669"/>
    <property type="project" value="UniProtKB-KW"/>
</dbReference>
<protein>
    <submittedName>
        <fullName evidence="11">ABC-type multidrug transport system, ATPase and permease component</fullName>
    </submittedName>
</protein>
<feature type="transmembrane region" description="Helical" evidence="8">
    <location>
        <begin position="114"/>
        <end position="133"/>
    </location>
</feature>
<dbReference type="FunFam" id="3.40.50.300:FF:000287">
    <property type="entry name" value="Multidrug ABC transporter ATP-binding protein"/>
    <property type="match status" value="1"/>
</dbReference>
<dbReference type="SUPFAM" id="SSF52540">
    <property type="entry name" value="P-loop containing nucleoside triphosphate hydrolases"/>
    <property type="match status" value="1"/>
</dbReference>
<evidence type="ECO:0000256" key="3">
    <source>
        <dbReference type="ARBA" id="ARBA00022692"/>
    </source>
</evidence>
<feature type="transmembrane region" description="Helical" evidence="8">
    <location>
        <begin position="244"/>
        <end position="261"/>
    </location>
</feature>
<dbReference type="GO" id="GO:0005886">
    <property type="term" value="C:plasma membrane"/>
    <property type="evidence" value="ECO:0007669"/>
    <property type="project" value="UniProtKB-SubCell"/>
</dbReference>
<dbReference type="InterPro" id="IPR039421">
    <property type="entry name" value="Type_1_exporter"/>
</dbReference>
<dbReference type="SMART" id="SM00382">
    <property type="entry name" value="AAA"/>
    <property type="match status" value="1"/>
</dbReference>
<organism evidence="11 12">
    <name type="scientific">Gynuella sunshinyii YC6258</name>
    <dbReference type="NCBI Taxonomy" id="1445510"/>
    <lineage>
        <taxon>Bacteria</taxon>
        <taxon>Pseudomonadati</taxon>
        <taxon>Pseudomonadota</taxon>
        <taxon>Gammaproteobacteria</taxon>
        <taxon>Oceanospirillales</taxon>
        <taxon>Saccharospirillaceae</taxon>
        <taxon>Gynuella</taxon>
    </lineage>
</organism>
<evidence type="ECO:0000256" key="2">
    <source>
        <dbReference type="ARBA" id="ARBA00022448"/>
    </source>
</evidence>
<dbReference type="Gene3D" id="1.20.1560.10">
    <property type="entry name" value="ABC transporter type 1, transmembrane domain"/>
    <property type="match status" value="1"/>
</dbReference>
<proteinExistence type="predicted"/>
<feature type="transmembrane region" description="Helical" evidence="8">
    <location>
        <begin position="215"/>
        <end position="238"/>
    </location>
</feature>
<keyword evidence="12" id="KW-1185">Reference proteome</keyword>
<keyword evidence="5" id="KW-0067">ATP-binding</keyword>
<sequence>MVLALVTAATEASFTLVTKYVVDEISMHGSQANLLPYAVAFAVLTLIFVFCIRTFIVLAGTLSNQLMYELRRRTFEHLQQLSFSFFDQNAVGWLVARVTSDCARIARLIAWGTLDLFWSVPFIIGIFGVLFILNYRLAFILLTVLPVLAVVSVFFSFRILKSSRLVRKTNSRLTAVYNEGIAGVQTSRVLVREQENLEEFKEDSTLMKRLSTNNLLLSAAYYPLVTLLISVATGFAIWFGGESVLVGVITVGTLVAFISYSRTLSDPLLQLAQMLTDLQRTTACAERVLGLLAVKPQIYDSETVLQKMAACQGAETPDGGDSEIRDIRFQNVVFSYKTSEPVLKQFNFNTLAGKSIALVGPTGSGKSTIVNLMCRFYEPVSGQILINGVDYRERSLAWLQSNLGIVMQTPFLFSGTIRSNIRYGKLDATDTEIEEAAKLVNAHDLIMALEHGYDTEVGEGGNNLSTGQKQLISFARAVIGDPQILIMDEATSSVDTQTEYVLQQGLKAVLKNRTSFIIAHRLSTIREADCILYIENGELLEQGNHAELLAQRGRYFELYEKQYRKELEDELMVHDV</sequence>
<dbReference type="AlphaFoldDB" id="A0A0C5VMI4"/>
<dbReference type="STRING" id="1445510.YC6258_03906"/>
<evidence type="ECO:0000259" key="10">
    <source>
        <dbReference type="PROSITE" id="PS50929"/>
    </source>
</evidence>
<evidence type="ECO:0000256" key="8">
    <source>
        <dbReference type="SAM" id="Phobius"/>
    </source>
</evidence>
<evidence type="ECO:0000256" key="6">
    <source>
        <dbReference type="ARBA" id="ARBA00022989"/>
    </source>
</evidence>
<keyword evidence="3 8" id="KW-0812">Transmembrane</keyword>
<accession>A0A0C5VMI4</accession>
<dbReference type="InterPro" id="IPR027417">
    <property type="entry name" value="P-loop_NTPase"/>
</dbReference>
<dbReference type="CDD" id="cd18540">
    <property type="entry name" value="ABC_6TM_exporter_like"/>
    <property type="match status" value="1"/>
</dbReference>
<dbReference type="InterPro" id="IPR011527">
    <property type="entry name" value="ABC1_TM_dom"/>
</dbReference>
<gene>
    <name evidence="11" type="ORF">YC6258_03906</name>
</gene>
<dbReference type="GO" id="GO:0015421">
    <property type="term" value="F:ABC-type oligopeptide transporter activity"/>
    <property type="evidence" value="ECO:0007669"/>
    <property type="project" value="TreeGrafter"/>
</dbReference>
<dbReference type="PROSITE" id="PS50893">
    <property type="entry name" value="ABC_TRANSPORTER_2"/>
    <property type="match status" value="1"/>
</dbReference>
<keyword evidence="6 8" id="KW-1133">Transmembrane helix</keyword>
<dbReference type="KEGG" id="gsn:YC6258_03906"/>
<dbReference type="Gene3D" id="3.40.50.300">
    <property type="entry name" value="P-loop containing nucleotide triphosphate hydrolases"/>
    <property type="match status" value="1"/>
</dbReference>
<reference evidence="11 12" key="1">
    <citation type="submission" date="2014-01" db="EMBL/GenBank/DDBJ databases">
        <title>Full genme sequencing of cellulolytic bacterium Gynuella sunshinyii YC6258T gen. nov., sp. nov.</title>
        <authorList>
            <person name="Khan H."/>
            <person name="Chung E.J."/>
            <person name="Chung Y.R."/>
        </authorList>
    </citation>
    <scope>NUCLEOTIDE SEQUENCE [LARGE SCALE GENOMIC DNA]</scope>
    <source>
        <strain evidence="11 12">YC6258</strain>
    </source>
</reference>
<dbReference type="CDD" id="cd03254">
    <property type="entry name" value="ABCC_Glucan_exporter_like"/>
    <property type="match status" value="1"/>
</dbReference>
<dbReference type="PROSITE" id="PS50929">
    <property type="entry name" value="ABC_TM1F"/>
    <property type="match status" value="1"/>
</dbReference>
<dbReference type="PANTHER" id="PTHR43394">
    <property type="entry name" value="ATP-DEPENDENT PERMEASE MDL1, MITOCHONDRIAL"/>
    <property type="match status" value="1"/>
</dbReference>
<dbReference type="GO" id="GO:0016887">
    <property type="term" value="F:ATP hydrolysis activity"/>
    <property type="evidence" value="ECO:0007669"/>
    <property type="project" value="InterPro"/>
</dbReference>
<dbReference type="Pfam" id="PF00005">
    <property type="entry name" value="ABC_tran"/>
    <property type="match status" value="1"/>
</dbReference>
<name>A0A0C5VMI4_9GAMM</name>
<evidence type="ECO:0000256" key="5">
    <source>
        <dbReference type="ARBA" id="ARBA00022840"/>
    </source>
</evidence>
<evidence type="ECO:0000313" key="12">
    <source>
        <dbReference type="Proteomes" id="UP000032266"/>
    </source>
</evidence>
<dbReference type="Pfam" id="PF00664">
    <property type="entry name" value="ABC_membrane"/>
    <property type="match status" value="1"/>
</dbReference>
<feature type="transmembrane region" description="Helical" evidence="8">
    <location>
        <begin position="39"/>
        <end position="63"/>
    </location>
</feature>
<evidence type="ECO:0000313" key="11">
    <source>
        <dbReference type="EMBL" id="AJQ95942.1"/>
    </source>
</evidence>
<dbReference type="EMBL" id="CP007142">
    <property type="protein sequence ID" value="AJQ95942.1"/>
    <property type="molecule type" value="Genomic_DNA"/>
</dbReference>
<dbReference type="PANTHER" id="PTHR43394:SF1">
    <property type="entry name" value="ATP-BINDING CASSETTE SUB-FAMILY B MEMBER 10, MITOCHONDRIAL"/>
    <property type="match status" value="1"/>
</dbReference>
<dbReference type="Proteomes" id="UP000032266">
    <property type="component" value="Chromosome"/>
</dbReference>
<dbReference type="InterPro" id="IPR036640">
    <property type="entry name" value="ABC1_TM_sf"/>
</dbReference>
<dbReference type="InterPro" id="IPR003439">
    <property type="entry name" value="ABC_transporter-like_ATP-bd"/>
</dbReference>